<evidence type="ECO:0000313" key="2">
    <source>
        <dbReference type="Proteomes" id="UP000024533"/>
    </source>
</evidence>
<dbReference type="Proteomes" id="UP000024533">
    <property type="component" value="Unassembled WGS sequence"/>
</dbReference>
<dbReference type="HOGENOM" id="CLU_1788196_0_0_1"/>
<dbReference type="AlphaFoldDB" id="A0A059J4N2"/>
<evidence type="ECO:0000313" key="1">
    <source>
        <dbReference type="EMBL" id="KDB22805.1"/>
    </source>
</evidence>
<sequence>MSPAWFDAVISCCSLATPEKSSRAGVLTFVNLTKALGQKLRGQTRELEGWRLRVHPFQYGLMSQQGARRNVDPELLPRAADPGPTYAGQVGCPSFLNVPHSRKKEQGEGAEGVMKIGDKELIIQRILDRRARKHKPKLRLQRLDH</sequence>
<proteinExistence type="predicted"/>
<comment type="caution">
    <text evidence="1">The sequence shown here is derived from an EMBL/GenBank/DDBJ whole genome shotgun (WGS) entry which is preliminary data.</text>
</comment>
<name>A0A059J4N2_TRIIM</name>
<keyword evidence="2" id="KW-1185">Reference proteome</keyword>
<dbReference type="EMBL" id="AOKY01000336">
    <property type="protein sequence ID" value="KDB22805.1"/>
    <property type="molecule type" value="Genomic_DNA"/>
</dbReference>
<gene>
    <name evidence="1" type="ORF">H109_05307</name>
</gene>
<reference evidence="1 2" key="1">
    <citation type="submission" date="2014-02" db="EMBL/GenBank/DDBJ databases">
        <title>The Genome Sequence of Trichophyton interdigitale MR816.</title>
        <authorList>
            <consortium name="The Broad Institute Genomics Platform"/>
            <person name="Cuomo C.A."/>
            <person name="White T.C."/>
            <person name="Graser Y."/>
            <person name="Martinez-Rossi N."/>
            <person name="Heitman J."/>
            <person name="Young S.K."/>
            <person name="Zeng Q."/>
            <person name="Gargeya S."/>
            <person name="Abouelleil A."/>
            <person name="Alvarado L."/>
            <person name="Chapman S.B."/>
            <person name="Gainer-Dewar J."/>
            <person name="Goldberg J."/>
            <person name="Griggs A."/>
            <person name="Gujja S."/>
            <person name="Hansen M."/>
            <person name="Howarth C."/>
            <person name="Imamovic A."/>
            <person name="Larimer J."/>
            <person name="Martinez D."/>
            <person name="Murphy C."/>
            <person name="Pearson M.D."/>
            <person name="Persinoti G."/>
            <person name="Poon T."/>
            <person name="Priest M."/>
            <person name="Roberts A.D."/>
            <person name="Saif S."/>
            <person name="Shea T.D."/>
            <person name="Sykes S.N."/>
            <person name="Wortman J."/>
            <person name="Nusbaum C."/>
            <person name="Birren B."/>
        </authorList>
    </citation>
    <scope>NUCLEOTIDE SEQUENCE [LARGE SCALE GENOMIC DNA]</scope>
    <source>
        <strain evidence="1 2">MR816</strain>
    </source>
</reference>
<protein>
    <submittedName>
        <fullName evidence="1">Uncharacterized protein</fullName>
    </submittedName>
</protein>
<accession>A0A059J4N2</accession>
<organism evidence="1 2">
    <name type="scientific">Trichophyton interdigitale (strain MR816)</name>
    <dbReference type="NCBI Taxonomy" id="1215338"/>
    <lineage>
        <taxon>Eukaryota</taxon>
        <taxon>Fungi</taxon>
        <taxon>Dikarya</taxon>
        <taxon>Ascomycota</taxon>
        <taxon>Pezizomycotina</taxon>
        <taxon>Eurotiomycetes</taxon>
        <taxon>Eurotiomycetidae</taxon>
        <taxon>Onygenales</taxon>
        <taxon>Arthrodermataceae</taxon>
        <taxon>Trichophyton</taxon>
    </lineage>
</organism>